<evidence type="ECO:0000313" key="2">
    <source>
        <dbReference type="EMBL" id="UWZ86437.1"/>
    </source>
</evidence>
<protein>
    <recommendedName>
        <fullName evidence="4">DUF5640 domain-containing protein</fullName>
    </recommendedName>
</protein>
<gene>
    <name evidence="2" type="ORF">MOP44_10940</name>
</gene>
<name>A0A9J7BYE1_9BACT</name>
<accession>A0A9J7BYE1</accession>
<dbReference type="AlphaFoldDB" id="A0A9J7BYE1"/>
<organism evidence="2 3">
    <name type="scientific">Occallatibacter riparius</name>
    <dbReference type="NCBI Taxonomy" id="1002689"/>
    <lineage>
        <taxon>Bacteria</taxon>
        <taxon>Pseudomonadati</taxon>
        <taxon>Acidobacteriota</taxon>
        <taxon>Terriglobia</taxon>
        <taxon>Terriglobales</taxon>
        <taxon>Acidobacteriaceae</taxon>
        <taxon>Occallatibacter</taxon>
    </lineage>
</organism>
<sequence length="126" mass="13132">MKKLLALCAVLFVAIGAATVFAQAAPADVTGAWTGSMNAGGNDMTITFHLKQDGAKLTGTVETGMGDPVEITNGKVDGEKVYWETSFNGSTIQHEGTVSGDDMKINVKSSGGEFPATDMTLKRSKS</sequence>
<feature type="chain" id="PRO_5039907540" description="DUF5640 domain-containing protein" evidence="1">
    <location>
        <begin position="25"/>
        <end position="126"/>
    </location>
</feature>
<reference evidence="2" key="1">
    <citation type="submission" date="2021-04" db="EMBL/GenBank/DDBJ databases">
        <title>Phylogenetic analysis of Acidobacteriaceae.</title>
        <authorList>
            <person name="Qiu L."/>
            <person name="Zhang Q."/>
        </authorList>
    </citation>
    <scope>NUCLEOTIDE SEQUENCE</scope>
    <source>
        <strain evidence="2">DSM 25168</strain>
    </source>
</reference>
<evidence type="ECO:0008006" key="4">
    <source>
        <dbReference type="Google" id="ProtNLM"/>
    </source>
</evidence>
<dbReference type="KEGG" id="orp:MOP44_10940"/>
<evidence type="ECO:0000313" key="3">
    <source>
        <dbReference type="Proteomes" id="UP001059380"/>
    </source>
</evidence>
<keyword evidence="1" id="KW-0732">Signal</keyword>
<feature type="signal peptide" evidence="1">
    <location>
        <begin position="1"/>
        <end position="24"/>
    </location>
</feature>
<dbReference type="Proteomes" id="UP001059380">
    <property type="component" value="Chromosome"/>
</dbReference>
<dbReference type="RefSeq" id="WP_260796077.1">
    <property type="nucleotide sequence ID" value="NZ_CP093313.1"/>
</dbReference>
<evidence type="ECO:0000256" key="1">
    <source>
        <dbReference type="SAM" id="SignalP"/>
    </source>
</evidence>
<dbReference type="EMBL" id="CP093313">
    <property type="protein sequence ID" value="UWZ86437.1"/>
    <property type="molecule type" value="Genomic_DNA"/>
</dbReference>
<proteinExistence type="predicted"/>
<keyword evidence="3" id="KW-1185">Reference proteome</keyword>